<organism evidence="3 4">
    <name type="scientific">Rhododendron williamsianum</name>
    <dbReference type="NCBI Taxonomy" id="262921"/>
    <lineage>
        <taxon>Eukaryota</taxon>
        <taxon>Viridiplantae</taxon>
        <taxon>Streptophyta</taxon>
        <taxon>Embryophyta</taxon>
        <taxon>Tracheophyta</taxon>
        <taxon>Spermatophyta</taxon>
        <taxon>Magnoliopsida</taxon>
        <taxon>eudicotyledons</taxon>
        <taxon>Gunneridae</taxon>
        <taxon>Pentapetalae</taxon>
        <taxon>asterids</taxon>
        <taxon>Ericales</taxon>
        <taxon>Ericaceae</taxon>
        <taxon>Ericoideae</taxon>
        <taxon>Rhodoreae</taxon>
        <taxon>Rhododendron</taxon>
    </lineage>
</organism>
<dbReference type="SUPFAM" id="SSF101148">
    <property type="entry name" value="Plant invertase/pectin methylesterase inhibitor"/>
    <property type="match status" value="1"/>
</dbReference>
<dbReference type="Pfam" id="PF04043">
    <property type="entry name" value="PMEI"/>
    <property type="match status" value="1"/>
</dbReference>
<keyword evidence="1" id="KW-0732">Signal</keyword>
<dbReference type="OrthoDB" id="770764at2759"/>
<evidence type="ECO:0000259" key="2">
    <source>
        <dbReference type="SMART" id="SM00856"/>
    </source>
</evidence>
<evidence type="ECO:0000313" key="4">
    <source>
        <dbReference type="Proteomes" id="UP000428333"/>
    </source>
</evidence>
<comment type="caution">
    <text evidence="3">The sequence shown here is derived from an EMBL/GenBank/DDBJ whole genome shotgun (WGS) entry which is preliminary data.</text>
</comment>
<keyword evidence="4" id="KW-1185">Reference proteome</keyword>
<dbReference type="GO" id="GO:0004857">
    <property type="term" value="F:enzyme inhibitor activity"/>
    <property type="evidence" value="ECO:0007669"/>
    <property type="project" value="InterPro"/>
</dbReference>
<dbReference type="InterPro" id="IPR035513">
    <property type="entry name" value="Invertase/methylesterase_inhib"/>
</dbReference>
<proteinExistence type="predicted"/>
<dbReference type="InterPro" id="IPR006501">
    <property type="entry name" value="Pectinesterase_inhib_dom"/>
</dbReference>
<accession>A0A6A4LJM5</accession>
<evidence type="ECO:0000256" key="1">
    <source>
        <dbReference type="SAM" id="SignalP"/>
    </source>
</evidence>
<reference evidence="3 4" key="1">
    <citation type="journal article" date="2019" name="Genome Biol. Evol.">
        <title>The Rhododendron genome and chromosomal organization provide insight into shared whole-genome duplications across the heath family (Ericaceae).</title>
        <authorList>
            <person name="Soza V.L."/>
            <person name="Lindsley D."/>
            <person name="Waalkes A."/>
            <person name="Ramage E."/>
            <person name="Patwardhan R.P."/>
            <person name="Burton J.N."/>
            <person name="Adey A."/>
            <person name="Kumar A."/>
            <person name="Qiu R."/>
            <person name="Shendure J."/>
            <person name="Hall B."/>
        </authorList>
    </citation>
    <scope>NUCLEOTIDE SEQUENCE [LARGE SCALE GENOMIC DNA]</scope>
    <source>
        <strain evidence="3">RSF 1966-606</strain>
    </source>
</reference>
<dbReference type="NCBIfam" id="TIGR01614">
    <property type="entry name" value="PME_inhib"/>
    <property type="match status" value="1"/>
</dbReference>
<name>A0A6A4LJM5_9ERIC</name>
<feature type="domain" description="Pectinesterase inhibitor" evidence="2">
    <location>
        <begin position="30"/>
        <end position="176"/>
    </location>
</feature>
<sequence length="180" mass="19318">MALRDYPSFSLLFVAAAAVVLLFAAGGAEARFKGINQWCRTSDYKALCTQMVKGATTQKDAIANAVTTTLDVTLRMGPLLDGLGAVEFNLPNATKDAVVSTCRDSFGSATDNLKDALLYLQKVDDPYTTLDRIQTAETNLYGCADAVTQMGGRWVNTPLARASKIIFKFASNCLAVATQM</sequence>
<dbReference type="Proteomes" id="UP000428333">
    <property type="component" value="Linkage Group LG08"/>
</dbReference>
<feature type="signal peptide" evidence="1">
    <location>
        <begin position="1"/>
        <end position="30"/>
    </location>
</feature>
<dbReference type="AlphaFoldDB" id="A0A6A4LJM5"/>
<protein>
    <recommendedName>
        <fullName evidence="2">Pectinesterase inhibitor domain-containing protein</fullName>
    </recommendedName>
</protein>
<dbReference type="SMART" id="SM00856">
    <property type="entry name" value="PMEI"/>
    <property type="match status" value="1"/>
</dbReference>
<evidence type="ECO:0000313" key="3">
    <source>
        <dbReference type="EMBL" id="KAE9454628.1"/>
    </source>
</evidence>
<gene>
    <name evidence="3" type="ORF">C3L33_13464</name>
</gene>
<feature type="non-terminal residue" evidence="3">
    <location>
        <position position="1"/>
    </location>
</feature>
<dbReference type="Gene3D" id="1.20.140.40">
    <property type="entry name" value="Invertase/pectin methylesterase inhibitor family protein"/>
    <property type="match status" value="1"/>
</dbReference>
<dbReference type="EMBL" id="QEFC01002100">
    <property type="protein sequence ID" value="KAE9454628.1"/>
    <property type="molecule type" value="Genomic_DNA"/>
</dbReference>
<feature type="chain" id="PRO_5025376288" description="Pectinesterase inhibitor domain-containing protein" evidence="1">
    <location>
        <begin position="31"/>
        <end position="180"/>
    </location>
</feature>